<name>A0A3M9NFD5_9BACT</name>
<gene>
    <name evidence="1" type="ORF">EFY79_10835</name>
</gene>
<organism evidence="1 2">
    <name type="scientific">Hanamia caeni</name>
    <dbReference type="NCBI Taxonomy" id="2294116"/>
    <lineage>
        <taxon>Bacteria</taxon>
        <taxon>Pseudomonadati</taxon>
        <taxon>Bacteroidota</taxon>
        <taxon>Chitinophagia</taxon>
        <taxon>Chitinophagales</taxon>
        <taxon>Chitinophagaceae</taxon>
        <taxon>Hanamia</taxon>
    </lineage>
</organism>
<accession>A0A3M9NFD5</accession>
<comment type="caution">
    <text evidence="1">The sequence shown here is derived from an EMBL/GenBank/DDBJ whole genome shotgun (WGS) entry which is preliminary data.</text>
</comment>
<proteinExistence type="predicted"/>
<sequence length="297" mass="34526">MQMLLQKYPDFLPPFTANMLGLDLDSLLIPGNRQGQGIKMFIHDYMPLKDSAEMMYKSFDEETREIEKGLQFVKYYFPNYKIPQSVITFIAPINANFETSFGVQGDVITTHSFGIGLQLHMEKDFSFYKSREGMEEYPEFLSINFDKEHIPVNCMRNVVDDLFPSGVKGRPLIEQMVERGRRMYLLTRFLPHTPEYICMGYTKKQMEDAENNEAVIWDLFLNNNLLNKTDENIVHNYIGESPKTPELGEGAPGNIGTFSGLQIVKKFMKLYPETKPEDLMQKSPREIYEMSKYKPRI</sequence>
<evidence type="ECO:0000313" key="2">
    <source>
        <dbReference type="Proteomes" id="UP000267223"/>
    </source>
</evidence>
<dbReference type="AlphaFoldDB" id="A0A3M9NFD5"/>
<evidence type="ECO:0000313" key="1">
    <source>
        <dbReference type="EMBL" id="RNI36175.1"/>
    </source>
</evidence>
<keyword evidence="2" id="KW-1185">Reference proteome</keyword>
<dbReference type="EMBL" id="RJJR01000008">
    <property type="protein sequence ID" value="RNI36175.1"/>
    <property type="molecule type" value="Genomic_DNA"/>
</dbReference>
<dbReference type="InterPro" id="IPR019853">
    <property type="entry name" value="GldB-like"/>
</dbReference>
<dbReference type="Pfam" id="PF25594">
    <property type="entry name" value="GldB_lipo"/>
    <property type="match status" value="1"/>
</dbReference>
<dbReference type="Proteomes" id="UP000267223">
    <property type="component" value="Unassembled WGS sequence"/>
</dbReference>
<protein>
    <submittedName>
        <fullName evidence="1">Uncharacterized protein</fullName>
    </submittedName>
</protein>
<reference evidence="1 2" key="1">
    <citation type="submission" date="2018-11" db="EMBL/GenBank/DDBJ databases">
        <title>Draft genome sequence of Ferruginibacter sp. BO-59.</title>
        <authorList>
            <person name="Im W.T."/>
        </authorList>
    </citation>
    <scope>NUCLEOTIDE SEQUENCE [LARGE SCALE GENOMIC DNA]</scope>
    <source>
        <strain evidence="1 2">BO-59</strain>
    </source>
</reference>